<dbReference type="RefSeq" id="WP_085274538.1">
    <property type="nucleotide sequence ID" value="NZ_FXAG01000001.1"/>
</dbReference>
<proteinExistence type="predicted"/>
<accession>A0A1Y6BAE5</accession>
<reference evidence="4" key="1">
    <citation type="submission" date="2017-04" db="EMBL/GenBank/DDBJ databases">
        <authorList>
            <person name="Varghese N."/>
            <person name="Submissions S."/>
        </authorList>
    </citation>
    <scope>NUCLEOTIDE SEQUENCE [LARGE SCALE GENOMIC DNA]</scope>
    <source>
        <strain evidence="4">DSM 22618</strain>
    </source>
</reference>
<gene>
    <name evidence="3" type="ORF">SAMN02745746_00143</name>
</gene>
<evidence type="ECO:0000313" key="4">
    <source>
        <dbReference type="Proteomes" id="UP000192920"/>
    </source>
</evidence>
<dbReference type="AlphaFoldDB" id="A0A1Y6BAE5"/>
<dbReference type="Proteomes" id="UP000192920">
    <property type="component" value="Unassembled WGS sequence"/>
</dbReference>
<keyword evidence="4" id="KW-1185">Reference proteome</keyword>
<feature type="signal peptide" evidence="1">
    <location>
        <begin position="1"/>
        <end position="21"/>
    </location>
</feature>
<evidence type="ECO:0000259" key="2">
    <source>
        <dbReference type="Pfam" id="PF08750"/>
    </source>
</evidence>
<dbReference type="STRING" id="1123014.SAMN02745746_00143"/>
<protein>
    <submittedName>
        <fullName evidence="3">CNP1-like family protein</fullName>
    </submittedName>
</protein>
<sequence>MKRLITLLALSAGTLAASAHAGDNKRSYSTYAFDDEKPWEEGSYTLPAYPADADWVGFFVHHTLQNQYFVDAKSVSVADGQLVRYVVKVVSPSGAVNLSAEGLQCRQKQVRSYAFGDTINKRWIESMKPVWRNIEYGDLLHRRLHENLCQDNWAPKTTEEAVALMRKAPWR</sequence>
<dbReference type="EMBL" id="FXAG01000001">
    <property type="protein sequence ID" value="SME93162.1"/>
    <property type="molecule type" value="Genomic_DNA"/>
</dbReference>
<evidence type="ECO:0000313" key="3">
    <source>
        <dbReference type="EMBL" id="SME93162.1"/>
    </source>
</evidence>
<dbReference type="InterPro" id="IPR014861">
    <property type="entry name" value="CNP1-like_dom"/>
</dbReference>
<name>A0A1Y6BAE5_9NEIS</name>
<feature type="chain" id="PRO_5013164820" evidence="1">
    <location>
        <begin position="22"/>
        <end position="171"/>
    </location>
</feature>
<dbReference type="Pfam" id="PF08750">
    <property type="entry name" value="CNP1"/>
    <property type="match status" value="1"/>
</dbReference>
<keyword evidence="1" id="KW-0732">Signal</keyword>
<organism evidence="3 4">
    <name type="scientific">Pseudogulbenkiania subflava DSM 22618</name>
    <dbReference type="NCBI Taxonomy" id="1123014"/>
    <lineage>
        <taxon>Bacteria</taxon>
        <taxon>Pseudomonadati</taxon>
        <taxon>Pseudomonadota</taxon>
        <taxon>Betaproteobacteria</taxon>
        <taxon>Neisseriales</taxon>
        <taxon>Chromobacteriaceae</taxon>
        <taxon>Pseudogulbenkiania</taxon>
    </lineage>
</organism>
<feature type="domain" description="CNP1-like uncharacterised" evidence="2">
    <location>
        <begin position="35"/>
        <end position="165"/>
    </location>
</feature>
<evidence type="ECO:0000256" key="1">
    <source>
        <dbReference type="SAM" id="SignalP"/>
    </source>
</evidence>